<sequence>MPALLRSLHTAVPPTVLHQDRVRDALAAQPGLSRLGQRLVTAAFNASGIERRHTVVREWEPEEPAHDGGRPAPSDGGGSGEGDGADPGAGHGLFFDPDTGHILNPSTGARNAVYTEHAADLYEEAAAGALADCPDVAREDITHVITVSCTGFFSPGPDYQLVRRLGLPAATKRIHLGFMGCYAALPALREAADICEADPAAVVLVVSAELCSVHVRVANDQDTIVGASLFSDGAGAAVVTGADRPVPAGSGPALRLDGFATVLTPVGEEAMAWNIGDHGFEMILGTYVPHIIDDHITGALEPLFAADRATGPAGGPPLAARPYAELEHWAIHPGGRSILDKVQARLELSDEQLVPARDTLRDYGNMSSATVLFVLQHILEDAASAAGAAGAGNASDRDGERVCAMAFGPGLTVESALMTLVAPA</sequence>
<dbReference type="EMBL" id="JBDXMX010000003">
    <property type="protein sequence ID" value="MEO9247672.1"/>
    <property type="molecule type" value="Genomic_DNA"/>
</dbReference>
<dbReference type="InterPro" id="IPR011141">
    <property type="entry name" value="Polyketide_synthase_type-III"/>
</dbReference>
<dbReference type="PANTHER" id="PTHR11877:SF46">
    <property type="entry name" value="TYPE III POLYKETIDE SYNTHASE A"/>
    <property type="match status" value="1"/>
</dbReference>
<comment type="caution">
    <text evidence="6">The sequence shown here is derived from an EMBL/GenBank/DDBJ whole genome shotgun (WGS) entry which is preliminary data.</text>
</comment>
<keyword evidence="7" id="KW-1185">Reference proteome</keyword>
<reference evidence="6 7" key="1">
    <citation type="submission" date="2024-05" db="EMBL/GenBank/DDBJ databases">
        <authorList>
            <person name="Yi C."/>
        </authorList>
    </citation>
    <scope>NUCLEOTIDE SEQUENCE [LARGE SCALE GENOMIC DNA]</scope>
    <source>
        <strain evidence="6 7">XS13</strain>
    </source>
</reference>
<protein>
    <submittedName>
        <fullName evidence="6">Type III polyketide synthase</fullName>
    </submittedName>
</protein>
<evidence type="ECO:0000256" key="2">
    <source>
        <dbReference type="ARBA" id="ARBA00022679"/>
    </source>
</evidence>
<dbReference type="PANTHER" id="PTHR11877">
    <property type="entry name" value="HYDROXYMETHYLGLUTARYL-COA SYNTHASE"/>
    <property type="match status" value="1"/>
</dbReference>
<evidence type="ECO:0000313" key="6">
    <source>
        <dbReference type="EMBL" id="MEO9247672.1"/>
    </source>
</evidence>
<evidence type="ECO:0000259" key="4">
    <source>
        <dbReference type="Pfam" id="PF00195"/>
    </source>
</evidence>
<dbReference type="PIRSF" id="PIRSF000451">
    <property type="entry name" value="PKS_III"/>
    <property type="match status" value="1"/>
</dbReference>
<evidence type="ECO:0000259" key="5">
    <source>
        <dbReference type="Pfam" id="PF02797"/>
    </source>
</evidence>
<feature type="domain" description="Chalcone/stilbene synthase N-terminal" evidence="4">
    <location>
        <begin position="97"/>
        <end position="243"/>
    </location>
</feature>
<dbReference type="SUPFAM" id="SSF53901">
    <property type="entry name" value="Thiolase-like"/>
    <property type="match status" value="2"/>
</dbReference>
<evidence type="ECO:0000313" key="7">
    <source>
        <dbReference type="Proteomes" id="UP001484097"/>
    </source>
</evidence>
<feature type="compositionally biased region" description="Basic and acidic residues" evidence="3">
    <location>
        <begin position="60"/>
        <end position="69"/>
    </location>
</feature>
<dbReference type="Proteomes" id="UP001484097">
    <property type="component" value="Unassembled WGS sequence"/>
</dbReference>
<comment type="similarity">
    <text evidence="1">Belongs to the thiolase-like superfamily. Chalcone/stilbene synthases family.</text>
</comment>
<dbReference type="Pfam" id="PF02797">
    <property type="entry name" value="Chal_sti_synt_C"/>
    <property type="match status" value="1"/>
</dbReference>
<dbReference type="Gene3D" id="3.40.47.10">
    <property type="match status" value="2"/>
</dbReference>
<gene>
    <name evidence="6" type="ORF">ABDK96_08275</name>
</gene>
<feature type="domain" description="Chalcone/stilbene synthase C-terminal" evidence="5">
    <location>
        <begin position="263"/>
        <end position="419"/>
    </location>
</feature>
<proteinExistence type="inferred from homology"/>
<evidence type="ECO:0000256" key="3">
    <source>
        <dbReference type="SAM" id="MobiDB-lite"/>
    </source>
</evidence>
<feature type="compositionally biased region" description="Gly residues" evidence="3">
    <location>
        <begin position="75"/>
        <end position="91"/>
    </location>
</feature>
<dbReference type="RefSeq" id="WP_309811729.1">
    <property type="nucleotide sequence ID" value="NZ_JBDXMX010000003.1"/>
</dbReference>
<organism evidence="6 7">
    <name type="scientific">Citricoccus nitrophenolicus</name>
    <dbReference type="NCBI Taxonomy" id="863575"/>
    <lineage>
        <taxon>Bacteria</taxon>
        <taxon>Bacillati</taxon>
        <taxon>Actinomycetota</taxon>
        <taxon>Actinomycetes</taxon>
        <taxon>Micrococcales</taxon>
        <taxon>Micrococcaceae</taxon>
        <taxon>Citricoccus</taxon>
    </lineage>
</organism>
<dbReference type="Pfam" id="PF00195">
    <property type="entry name" value="Chal_sti_synt_N"/>
    <property type="match status" value="1"/>
</dbReference>
<name>A0ABV0IHN3_9MICC</name>
<feature type="region of interest" description="Disordered" evidence="3">
    <location>
        <begin position="60"/>
        <end position="97"/>
    </location>
</feature>
<dbReference type="InterPro" id="IPR012328">
    <property type="entry name" value="Chalcone/stilbene_synt_C"/>
</dbReference>
<dbReference type="CDD" id="cd00831">
    <property type="entry name" value="CHS_like"/>
    <property type="match status" value="1"/>
</dbReference>
<dbReference type="InterPro" id="IPR001099">
    <property type="entry name" value="Chalcone/stilbene_synt_N"/>
</dbReference>
<dbReference type="InterPro" id="IPR016039">
    <property type="entry name" value="Thiolase-like"/>
</dbReference>
<keyword evidence="2" id="KW-0808">Transferase</keyword>
<accession>A0ABV0IHN3</accession>
<evidence type="ECO:0000256" key="1">
    <source>
        <dbReference type="ARBA" id="ARBA00005531"/>
    </source>
</evidence>